<gene>
    <name evidence="1" type="ORF">KC01_LOCUS18394</name>
</gene>
<evidence type="ECO:0000313" key="1">
    <source>
        <dbReference type="EMBL" id="CAL1588631.1"/>
    </source>
</evidence>
<dbReference type="AlphaFoldDB" id="A0AAV2KFF8"/>
<evidence type="ECO:0000313" key="2">
    <source>
        <dbReference type="Proteomes" id="UP001497482"/>
    </source>
</evidence>
<proteinExistence type="predicted"/>
<dbReference type="Proteomes" id="UP001497482">
    <property type="component" value="Chromosome 18"/>
</dbReference>
<sequence length="89" mass="9359">MHQCDSPPRPCTCHCRLTPLVLGRSHCTTGAEEPQAPSWALVFVMPAATSATAAPPASTGPGLQLYMWGELCQLGLPAAHLTDEGESTE</sequence>
<organism evidence="1 2">
    <name type="scientific">Knipowitschia caucasica</name>
    <name type="common">Caucasian dwarf goby</name>
    <name type="synonym">Pomatoschistus caucasicus</name>
    <dbReference type="NCBI Taxonomy" id="637954"/>
    <lineage>
        <taxon>Eukaryota</taxon>
        <taxon>Metazoa</taxon>
        <taxon>Chordata</taxon>
        <taxon>Craniata</taxon>
        <taxon>Vertebrata</taxon>
        <taxon>Euteleostomi</taxon>
        <taxon>Actinopterygii</taxon>
        <taxon>Neopterygii</taxon>
        <taxon>Teleostei</taxon>
        <taxon>Neoteleostei</taxon>
        <taxon>Acanthomorphata</taxon>
        <taxon>Gobiaria</taxon>
        <taxon>Gobiiformes</taxon>
        <taxon>Gobioidei</taxon>
        <taxon>Gobiidae</taxon>
        <taxon>Gobiinae</taxon>
        <taxon>Knipowitschia</taxon>
    </lineage>
</organism>
<keyword evidence="2" id="KW-1185">Reference proteome</keyword>
<reference evidence="1 2" key="1">
    <citation type="submission" date="2024-04" db="EMBL/GenBank/DDBJ databases">
        <authorList>
            <person name="Waldvogel A.-M."/>
            <person name="Schoenle A."/>
        </authorList>
    </citation>
    <scope>NUCLEOTIDE SEQUENCE [LARGE SCALE GENOMIC DNA]</scope>
</reference>
<dbReference type="EMBL" id="OZ035840">
    <property type="protein sequence ID" value="CAL1588631.1"/>
    <property type="molecule type" value="Genomic_DNA"/>
</dbReference>
<accession>A0AAV2KFF8</accession>
<protein>
    <submittedName>
        <fullName evidence="1">Uncharacterized protein</fullName>
    </submittedName>
</protein>
<name>A0AAV2KFF8_KNICA</name>